<dbReference type="InterPro" id="IPR026444">
    <property type="entry name" value="Secre_tail"/>
</dbReference>
<reference evidence="4" key="1">
    <citation type="journal article" date="2019" name="Int. J. Syst. Evol. Microbiol.">
        <title>The Global Catalogue of Microorganisms (GCM) 10K type strain sequencing project: providing services to taxonomists for standard genome sequencing and annotation.</title>
        <authorList>
            <consortium name="The Broad Institute Genomics Platform"/>
            <consortium name="The Broad Institute Genome Sequencing Center for Infectious Disease"/>
            <person name="Wu L."/>
            <person name="Ma J."/>
        </authorList>
    </citation>
    <scope>NUCLEOTIDE SEQUENCE [LARGE SCALE GENOMIC DNA]</scope>
    <source>
        <strain evidence="4">JCM 17926</strain>
    </source>
</reference>
<feature type="domain" description="Secretion system C-terminal sorting" evidence="2">
    <location>
        <begin position="119"/>
        <end position="193"/>
    </location>
</feature>
<protein>
    <recommendedName>
        <fullName evidence="2">Secretion system C-terminal sorting domain-containing protein</fullName>
    </recommendedName>
</protein>
<sequence length="196" mass="21263">MRIFTRAFLLVTLITTHLLSFAATGVGGGVAPINKGGNTIWKLMTEKSGSQLVVSANNSRPAFVINNEKHTCSKLYASSVSQAFHVVEAKADKAMFASITLAALAPGRGIKPMPSINAYPNPSRGITRLALNLPGDNTYKIRISNTIGRVIRVHELAPAETMEVELDLSSYPSGIYFYSLLVNDKTVETKRLVLQK</sequence>
<organism evidence="3 4">
    <name type="scientific">Pontibacter saemangeumensis</name>
    <dbReference type="NCBI Taxonomy" id="1084525"/>
    <lineage>
        <taxon>Bacteria</taxon>
        <taxon>Pseudomonadati</taxon>
        <taxon>Bacteroidota</taxon>
        <taxon>Cytophagia</taxon>
        <taxon>Cytophagales</taxon>
        <taxon>Hymenobacteraceae</taxon>
        <taxon>Pontibacter</taxon>
    </lineage>
</organism>
<dbReference type="RefSeq" id="WP_345159009.1">
    <property type="nucleotide sequence ID" value="NZ_BAABHC010000014.1"/>
</dbReference>
<proteinExistence type="predicted"/>
<gene>
    <name evidence="3" type="ORF">GCM10023188_21920</name>
</gene>
<keyword evidence="4" id="KW-1185">Reference proteome</keyword>
<feature type="chain" id="PRO_5046139617" description="Secretion system C-terminal sorting domain-containing protein" evidence="1">
    <location>
        <begin position="23"/>
        <end position="196"/>
    </location>
</feature>
<dbReference type="EMBL" id="BAABHC010000014">
    <property type="protein sequence ID" value="GAA4432995.1"/>
    <property type="molecule type" value="Genomic_DNA"/>
</dbReference>
<evidence type="ECO:0000259" key="2">
    <source>
        <dbReference type="Pfam" id="PF18962"/>
    </source>
</evidence>
<evidence type="ECO:0000313" key="4">
    <source>
        <dbReference type="Proteomes" id="UP001500552"/>
    </source>
</evidence>
<feature type="signal peptide" evidence="1">
    <location>
        <begin position="1"/>
        <end position="22"/>
    </location>
</feature>
<evidence type="ECO:0000256" key="1">
    <source>
        <dbReference type="SAM" id="SignalP"/>
    </source>
</evidence>
<name>A0ABP8LPQ8_9BACT</name>
<dbReference type="Pfam" id="PF18962">
    <property type="entry name" value="Por_Secre_tail"/>
    <property type="match status" value="1"/>
</dbReference>
<accession>A0ABP8LPQ8</accession>
<dbReference type="Proteomes" id="UP001500552">
    <property type="component" value="Unassembled WGS sequence"/>
</dbReference>
<dbReference type="NCBIfam" id="TIGR04183">
    <property type="entry name" value="Por_Secre_tail"/>
    <property type="match status" value="1"/>
</dbReference>
<keyword evidence="1" id="KW-0732">Signal</keyword>
<comment type="caution">
    <text evidence="3">The sequence shown here is derived from an EMBL/GenBank/DDBJ whole genome shotgun (WGS) entry which is preliminary data.</text>
</comment>
<evidence type="ECO:0000313" key="3">
    <source>
        <dbReference type="EMBL" id="GAA4432995.1"/>
    </source>
</evidence>